<feature type="compositionally biased region" description="Basic and acidic residues" evidence="1">
    <location>
        <begin position="48"/>
        <end position="80"/>
    </location>
</feature>
<dbReference type="AlphaFoldDB" id="A0A8X6PCZ8"/>
<evidence type="ECO:0000313" key="2">
    <source>
        <dbReference type="EMBL" id="GFT61415.1"/>
    </source>
</evidence>
<gene>
    <name evidence="2" type="ORF">NPIL_269621</name>
</gene>
<name>A0A8X6PCZ8_NEPPI</name>
<keyword evidence="3" id="KW-1185">Reference proteome</keyword>
<sequence>MDTNIASWLGTKQTARKKKNTESIDNSDPIELEIDTDEDESETMDTTDQDRNKEAGSLRTRMEEKYKEIKSQLRKLRTDGHAQPNQKQAFSPTLNQQPIGKQVLTRPPLSL</sequence>
<organism evidence="2 3">
    <name type="scientific">Nephila pilipes</name>
    <name type="common">Giant wood spider</name>
    <name type="synonym">Nephila maculata</name>
    <dbReference type="NCBI Taxonomy" id="299642"/>
    <lineage>
        <taxon>Eukaryota</taxon>
        <taxon>Metazoa</taxon>
        <taxon>Ecdysozoa</taxon>
        <taxon>Arthropoda</taxon>
        <taxon>Chelicerata</taxon>
        <taxon>Arachnida</taxon>
        <taxon>Araneae</taxon>
        <taxon>Araneomorphae</taxon>
        <taxon>Entelegynae</taxon>
        <taxon>Araneoidea</taxon>
        <taxon>Nephilidae</taxon>
        <taxon>Nephila</taxon>
    </lineage>
</organism>
<reference evidence="2" key="1">
    <citation type="submission" date="2020-08" db="EMBL/GenBank/DDBJ databases">
        <title>Multicomponent nature underlies the extraordinary mechanical properties of spider dragline silk.</title>
        <authorList>
            <person name="Kono N."/>
            <person name="Nakamura H."/>
            <person name="Mori M."/>
            <person name="Yoshida Y."/>
            <person name="Ohtoshi R."/>
            <person name="Malay A.D."/>
            <person name="Moran D.A.P."/>
            <person name="Tomita M."/>
            <person name="Numata K."/>
            <person name="Arakawa K."/>
        </authorList>
    </citation>
    <scope>NUCLEOTIDE SEQUENCE</scope>
</reference>
<dbReference type="EMBL" id="BMAW01114363">
    <property type="protein sequence ID" value="GFT61415.1"/>
    <property type="molecule type" value="Genomic_DNA"/>
</dbReference>
<accession>A0A8X6PCZ8</accession>
<feature type="compositionally biased region" description="Polar residues" evidence="1">
    <location>
        <begin position="1"/>
        <end position="13"/>
    </location>
</feature>
<evidence type="ECO:0000313" key="3">
    <source>
        <dbReference type="Proteomes" id="UP000887013"/>
    </source>
</evidence>
<proteinExistence type="predicted"/>
<evidence type="ECO:0000256" key="1">
    <source>
        <dbReference type="SAM" id="MobiDB-lite"/>
    </source>
</evidence>
<protein>
    <submittedName>
        <fullName evidence="2">Uncharacterized protein</fullName>
    </submittedName>
</protein>
<feature type="compositionally biased region" description="Acidic residues" evidence="1">
    <location>
        <begin position="28"/>
        <end position="47"/>
    </location>
</feature>
<dbReference type="Proteomes" id="UP000887013">
    <property type="component" value="Unassembled WGS sequence"/>
</dbReference>
<feature type="region of interest" description="Disordered" evidence="1">
    <location>
        <begin position="1"/>
        <end position="111"/>
    </location>
</feature>
<feature type="compositionally biased region" description="Polar residues" evidence="1">
    <location>
        <begin position="83"/>
        <end position="99"/>
    </location>
</feature>
<comment type="caution">
    <text evidence="2">The sequence shown here is derived from an EMBL/GenBank/DDBJ whole genome shotgun (WGS) entry which is preliminary data.</text>
</comment>